<keyword evidence="2" id="KW-0479">Metal-binding</keyword>
<dbReference type="PANTHER" id="PTHR36303">
    <property type="entry name" value="2',3'-CYCLIC-NUCLEOTIDE 2'-PHOSPHODIESTERASE"/>
    <property type="match status" value="1"/>
</dbReference>
<dbReference type="RefSeq" id="WP_145062074.1">
    <property type="nucleotide sequence ID" value="NZ_CP036263.1"/>
</dbReference>
<dbReference type="GO" id="GO:0046872">
    <property type="term" value="F:metal ion binding"/>
    <property type="evidence" value="ECO:0007669"/>
    <property type="project" value="UniProtKB-KW"/>
</dbReference>
<dbReference type="NCBIfam" id="TIGR00282">
    <property type="entry name" value="TIGR00282 family metallophosphoesterase"/>
    <property type="match status" value="1"/>
</dbReference>
<dbReference type="Pfam" id="PF13277">
    <property type="entry name" value="YmdB"/>
    <property type="match status" value="1"/>
</dbReference>
<evidence type="ECO:0008006" key="5">
    <source>
        <dbReference type="Google" id="ProtNLM"/>
    </source>
</evidence>
<feature type="binding site" evidence="2">
    <location>
        <position position="8"/>
    </location>
    <ligand>
        <name>Fe cation</name>
        <dbReference type="ChEBI" id="CHEBI:24875"/>
        <label>1</label>
    </ligand>
</feature>
<evidence type="ECO:0000256" key="2">
    <source>
        <dbReference type="PIRSR" id="PIRSR004789-51"/>
    </source>
</evidence>
<dbReference type="CDD" id="cd07382">
    <property type="entry name" value="MPP_DR1281"/>
    <property type="match status" value="1"/>
</dbReference>
<dbReference type="GO" id="GO:0004113">
    <property type="term" value="F:2',3'-cyclic-nucleotide 3'-phosphodiesterase activity"/>
    <property type="evidence" value="ECO:0007669"/>
    <property type="project" value="TreeGrafter"/>
</dbReference>
<dbReference type="AlphaFoldDB" id="A0A517N058"/>
<organism evidence="3 4">
    <name type="scientific">Adhaeretor mobilis</name>
    <dbReference type="NCBI Taxonomy" id="1930276"/>
    <lineage>
        <taxon>Bacteria</taxon>
        <taxon>Pseudomonadati</taxon>
        <taxon>Planctomycetota</taxon>
        <taxon>Planctomycetia</taxon>
        <taxon>Pirellulales</taxon>
        <taxon>Lacipirellulaceae</taxon>
        <taxon>Adhaeretor</taxon>
    </lineage>
</organism>
<evidence type="ECO:0000256" key="1">
    <source>
        <dbReference type="PIRSR" id="PIRSR004789-50"/>
    </source>
</evidence>
<dbReference type="PIRSF" id="PIRSF004789">
    <property type="entry name" value="DR1281"/>
    <property type="match status" value="1"/>
</dbReference>
<dbReference type="EMBL" id="CP036263">
    <property type="protein sequence ID" value="QDT00515.1"/>
    <property type="molecule type" value="Genomic_DNA"/>
</dbReference>
<protein>
    <recommendedName>
        <fullName evidence="5">Metallophosphoesterase</fullName>
    </recommendedName>
</protein>
<feature type="binding site" evidence="2">
    <location>
        <position position="67"/>
    </location>
    <ligand>
        <name>Fe cation</name>
        <dbReference type="ChEBI" id="CHEBI:24875"/>
        <label>2</label>
    </ligand>
</feature>
<feature type="binding site" evidence="2">
    <location>
        <position position="151"/>
    </location>
    <ligand>
        <name>Fe cation</name>
        <dbReference type="ChEBI" id="CHEBI:24875"/>
        <label>2</label>
    </ligand>
</feature>
<reference evidence="3 4" key="1">
    <citation type="submission" date="2019-02" db="EMBL/GenBank/DDBJ databases">
        <title>Deep-cultivation of Planctomycetes and their phenomic and genomic characterization uncovers novel biology.</title>
        <authorList>
            <person name="Wiegand S."/>
            <person name="Jogler M."/>
            <person name="Boedeker C."/>
            <person name="Pinto D."/>
            <person name="Vollmers J."/>
            <person name="Rivas-Marin E."/>
            <person name="Kohn T."/>
            <person name="Peeters S.H."/>
            <person name="Heuer A."/>
            <person name="Rast P."/>
            <person name="Oberbeckmann S."/>
            <person name="Bunk B."/>
            <person name="Jeske O."/>
            <person name="Meyerdierks A."/>
            <person name="Storesund J.E."/>
            <person name="Kallscheuer N."/>
            <person name="Luecker S."/>
            <person name="Lage O.M."/>
            <person name="Pohl T."/>
            <person name="Merkel B.J."/>
            <person name="Hornburger P."/>
            <person name="Mueller R.-W."/>
            <person name="Bruemmer F."/>
            <person name="Labrenz M."/>
            <person name="Spormann A.M."/>
            <person name="Op den Camp H."/>
            <person name="Overmann J."/>
            <person name="Amann R."/>
            <person name="Jetten M.S.M."/>
            <person name="Mascher T."/>
            <person name="Medema M.H."/>
            <person name="Devos D.P."/>
            <person name="Kaster A.-K."/>
            <person name="Ovreas L."/>
            <person name="Rohde M."/>
            <person name="Galperin M.Y."/>
            <person name="Jogler C."/>
        </authorList>
    </citation>
    <scope>NUCLEOTIDE SEQUENCE [LARGE SCALE GENOMIC DNA]</scope>
    <source>
        <strain evidence="3 4">HG15A2</strain>
    </source>
</reference>
<dbReference type="PANTHER" id="PTHR36303:SF1">
    <property type="entry name" value="2',3'-CYCLIC-NUCLEOTIDE 2'-PHOSPHODIESTERASE"/>
    <property type="match status" value="1"/>
</dbReference>
<evidence type="ECO:0000313" key="3">
    <source>
        <dbReference type="EMBL" id="QDT00515.1"/>
    </source>
</evidence>
<feature type="active site" description="Proton donor" evidence="1">
    <location>
        <position position="68"/>
    </location>
</feature>
<dbReference type="InterPro" id="IPR029052">
    <property type="entry name" value="Metallo-depent_PP-like"/>
</dbReference>
<feature type="binding site" evidence="2">
    <location>
        <position position="176"/>
    </location>
    <ligand>
        <name>Fe cation</name>
        <dbReference type="ChEBI" id="CHEBI:24875"/>
        <label>2</label>
    </ligand>
</feature>
<feature type="binding site" evidence="2">
    <location>
        <position position="39"/>
    </location>
    <ligand>
        <name>Fe cation</name>
        <dbReference type="ChEBI" id="CHEBI:24875"/>
        <label>1</label>
    </ligand>
</feature>
<dbReference type="Proteomes" id="UP000319852">
    <property type="component" value="Chromosome"/>
</dbReference>
<dbReference type="OrthoDB" id="9801109at2"/>
<dbReference type="SUPFAM" id="SSF56300">
    <property type="entry name" value="Metallo-dependent phosphatases"/>
    <property type="match status" value="1"/>
</dbReference>
<feature type="binding site" evidence="2">
    <location>
        <position position="40"/>
    </location>
    <ligand>
        <name>Fe cation</name>
        <dbReference type="ChEBI" id="CHEBI:24875"/>
        <label>1</label>
    </ligand>
</feature>
<name>A0A517N058_9BACT</name>
<sequence>MRLLFIGDIVGKPGREIVKHSVGKLREEHSLDLIIANAENSAGGSGLTPAIYKELVKAGVDAITLGDHVYRRKEIYTVLEREENIVRPANLPEEAAGRTWTTVTAADGTIVGICCLLGQLFMKPIDTPWRTADRVLAAMPSDVKVRFVDFHVEATSEAQIMGRYLDGRVSAVLGTHTHVPTADECILPGGTAFQCDVGMTGPHESIIGRRIDRVVETTLTSNPTPFDVATDDVRLNGTIVDIDVETGLAIAIERLCYREEKP</sequence>
<keyword evidence="4" id="KW-1185">Reference proteome</keyword>
<gene>
    <name evidence="3" type="ORF">HG15A2_38530</name>
</gene>
<feature type="binding site" evidence="2">
    <location>
        <position position="178"/>
    </location>
    <ligand>
        <name>Fe cation</name>
        <dbReference type="ChEBI" id="CHEBI:24875"/>
        <label>1</label>
    </ligand>
</feature>
<dbReference type="InterPro" id="IPR005235">
    <property type="entry name" value="YmdB-like"/>
</dbReference>
<dbReference type="Gene3D" id="3.60.21.10">
    <property type="match status" value="1"/>
</dbReference>
<evidence type="ECO:0000313" key="4">
    <source>
        <dbReference type="Proteomes" id="UP000319852"/>
    </source>
</evidence>
<accession>A0A517N058</accession>
<dbReference type="KEGG" id="amob:HG15A2_38530"/>
<proteinExistence type="predicted"/>
<feature type="binding site" evidence="2">
    <location>
        <position position="39"/>
    </location>
    <ligand>
        <name>Fe cation</name>
        <dbReference type="ChEBI" id="CHEBI:24875"/>
        <label>2</label>
    </ligand>
</feature>